<gene>
    <name evidence="2" type="ORF">CLV91_0096</name>
</gene>
<reference evidence="2 3" key="1">
    <citation type="submission" date="2018-10" db="EMBL/GenBank/DDBJ databases">
        <title>Genomic Encyclopedia of Archaeal and Bacterial Type Strains, Phase II (KMG-II): from individual species to whole genera.</title>
        <authorList>
            <person name="Goeker M."/>
        </authorList>
    </citation>
    <scope>NUCLEOTIDE SEQUENCE [LARGE SCALE GENOMIC DNA]</scope>
    <source>
        <strain evidence="2 3">DSM 25230</strain>
    </source>
</reference>
<dbReference type="Proteomes" id="UP000269412">
    <property type="component" value="Unassembled WGS sequence"/>
</dbReference>
<comment type="caution">
    <text evidence="2">The sequence shown here is derived from an EMBL/GenBank/DDBJ whole genome shotgun (WGS) entry which is preliminary data.</text>
</comment>
<name>A0A495EDQ5_9FLAO</name>
<feature type="transmembrane region" description="Helical" evidence="1">
    <location>
        <begin position="24"/>
        <end position="43"/>
    </location>
</feature>
<keyword evidence="1" id="KW-0812">Transmembrane</keyword>
<dbReference type="AlphaFoldDB" id="A0A495EDQ5"/>
<proteinExistence type="predicted"/>
<evidence type="ECO:0000313" key="3">
    <source>
        <dbReference type="Proteomes" id="UP000269412"/>
    </source>
</evidence>
<keyword evidence="1" id="KW-0472">Membrane</keyword>
<protein>
    <submittedName>
        <fullName evidence="2">Uncharacterized protein</fullName>
    </submittedName>
</protein>
<evidence type="ECO:0000313" key="2">
    <source>
        <dbReference type="EMBL" id="RKR14027.1"/>
    </source>
</evidence>
<accession>A0A495EDQ5</accession>
<organism evidence="2 3">
    <name type="scientific">Maribacter vaceletii</name>
    <dbReference type="NCBI Taxonomy" id="1206816"/>
    <lineage>
        <taxon>Bacteria</taxon>
        <taxon>Pseudomonadati</taxon>
        <taxon>Bacteroidota</taxon>
        <taxon>Flavobacteriia</taxon>
        <taxon>Flavobacteriales</taxon>
        <taxon>Flavobacteriaceae</taxon>
        <taxon>Maribacter</taxon>
    </lineage>
</organism>
<keyword evidence="3" id="KW-1185">Reference proteome</keyword>
<evidence type="ECO:0000256" key="1">
    <source>
        <dbReference type="SAM" id="Phobius"/>
    </source>
</evidence>
<dbReference type="EMBL" id="RBIQ01000007">
    <property type="protein sequence ID" value="RKR14027.1"/>
    <property type="molecule type" value="Genomic_DNA"/>
</dbReference>
<sequence>MFLAIILSMKYVLSIYKQIVFFIKRRVSIFLVAFMLGMSNVILEETRMINDTRAEIELQEVQDKDFKK</sequence>
<keyword evidence="1" id="KW-1133">Transmembrane helix</keyword>